<dbReference type="PANTHER" id="PTHR33112:SF16">
    <property type="entry name" value="HETEROKARYON INCOMPATIBILITY DOMAIN-CONTAINING PROTEIN"/>
    <property type="match status" value="1"/>
</dbReference>
<feature type="non-terminal residue" evidence="2">
    <location>
        <position position="192"/>
    </location>
</feature>
<dbReference type="EMBL" id="MU004351">
    <property type="protein sequence ID" value="KAF2655333.1"/>
    <property type="molecule type" value="Genomic_DNA"/>
</dbReference>
<organism evidence="2 3">
    <name type="scientific">Lophiostoma macrostomum CBS 122681</name>
    <dbReference type="NCBI Taxonomy" id="1314788"/>
    <lineage>
        <taxon>Eukaryota</taxon>
        <taxon>Fungi</taxon>
        <taxon>Dikarya</taxon>
        <taxon>Ascomycota</taxon>
        <taxon>Pezizomycotina</taxon>
        <taxon>Dothideomycetes</taxon>
        <taxon>Pleosporomycetidae</taxon>
        <taxon>Pleosporales</taxon>
        <taxon>Lophiostomataceae</taxon>
        <taxon>Lophiostoma</taxon>
    </lineage>
</organism>
<sequence length="192" mass="21721">IRVVDVCARKLVPYTGEMEYVALSYVWGGKEQPTVRKDGPIPSELPLTIEHAMVVVKHLGYRFIWVDSVCIDQGDSGDQAEQIGLMHVIYSCATATLILLDSPHADSGIPGIYIKDGKTRPELPREGQLHVYLDKKKSIEVVEIPPPLSQALNRSMWSKRAWTYQEAVLSRRRIILTRHQLFWSCSEASFSE</sequence>
<dbReference type="InterPro" id="IPR010730">
    <property type="entry name" value="HET"/>
</dbReference>
<keyword evidence="3" id="KW-1185">Reference proteome</keyword>
<dbReference type="AlphaFoldDB" id="A0A6A6T8R4"/>
<proteinExistence type="predicted"/>
<feature type="non-terminal residue" evidence="2">
    <location>
        <position position="1"/>
    </location>
</feature>
<dbReference type="PANTHER" id="PTHR33112">
    <property type="entry name" value="DOMAIN PROTEIN, PUTATIVE-RELATED"/>
    <property type="match status" value="1"/>
</dbReference>
<evidence type="ECO:0000259" key="1">
    <source>
        <dbReference type="Pfam" id="PF06985"/>
    </source>
</evidence>
<evidence type="ECO:0000313" key="3">
    <source>
        <dbReference type="Proteomes" id="UP000799324"/>
    </source>
</evidence>
<evidence type="ECO:0000313" key="2">
    <source>
        <dbReference type="EMBL" id="KAF2655333.1"/>
    </source>
</evidence>
<protein>
    <submittedName>
        <fullName evidence="2">HET-domain-containing protein</fullName>
    </submittedName>
</protein>
<gene>
    <name evidence="2" type="ORF">K491DRAFT_581536</name>
</gene>
<feature type="domain" description="Heterokaryon incompatibility" evidence="1">
    <location>
        <begin position="20"/>
        <end position="166"/>
    </location>
</feature>
<dbReference type="Proteomes" id="UP000799324">
    <property type="component" value="Unassembled WGS sequence"/>
</dbReference>
<accession>A0A6A6T8R4</accession>
<reference evidence="2" key="1">
    <citation type="journal article" date="2020" name="Stud. Mycol.">
        <title>101 Dothideomycetes genomes: a test case for predicting lifestyles and emergence of pathogens.</title>
        <authorList>
            <person name="Haridas S."/>
            <person name="Albert R."/>
            <person name="Binder M."/>
            <person name="Bloem J."/>
            <person name="Labutti K."/>
            <person name="Salamov A."/>
            <person name="Andreopoulos B."/>
            <person name="Baker S."/>
            <person name="Barry K."/>
            <person name="Bills G."/>
            <person name="Bluhm B."/>
            <person name="Cannon C."/>
            <person name="Castanera R."/>
            <person name="Culley D."/>
            <person name="Daum C."/>
            <person name="Ezra D."/>
            <person name="Gonzalez J."/>
            <person name="Henrissat B."/>
            <person name="Kuo A."/>
            <person name="Liang C."/>
            <person name="Lipzen A."/>
            <person name="Lutzoni F."/>
            <person name="Magnuson J."/>
            <person name="Mondo S."/>
            <person name="Nolan M."/>
            <person name="Ohm R."/>
            <person name="Pangilinan J."/>
            <person name="Park H.-J."/>
            <person name="Ramirez L."/>
            <person name="Alfaro M."/>
            <person name="Sun H."/>
            <person name="Tritt A."/>
            <person name="Yoshinaga Y."/>
            <person name="Zwiers L.-H."/>
            <person name="Turgeon B."/>
            <person name="Goodwin S."/>
            <person name="Spatafora J."/>
            <person name="Crous P."/>
            <person name="Grigoriev I."/>
        </authorList>
    </citation>
    <scope>NUCLEOTIDE SEQUENCE</scope>
    <source>
        <strain evidence="2">CBS 122681</strain>
    </source>
</reference>
<name>A0A6A6T8R4_9PLEO</name>
<dbReference type="Pfam" id="PF06985">
    <property type="entry name" value="HET"/>
    <property type="match status" value="1"/>
</dbReference>
<dbReference type="OrthoDB" id="5428863at2759"/>